<dbReference type="InterPro" id="IPR001932">
    <property type="entry name" value="PPM-type_phosphatase-like_dom"/>
</dbReference>
<dbReference type="InterPro" id="IPR015655">
    <property type="entry name" value="PP2C"/>
</dbReference>
<dbReference type="GO" id="GO:0004722">
    <property type="term" value="F:protein serine/threonine phosphatase activity"/>
    <property type="evidence" value="ECO:0007669"/>
    <property type="project" value="InterPro"/>
</dbReference>
<sequence>MKVKACIYTDAGKSRKVNQDSVLVKVANSEKLGRISFVAVCDGMGGLPKGEVASCKVVRSLENWFHEELSLMQDLETERLWDVIEVSWRRLIAKISGELRRYARHRKIDLGTTLTALLQIGDRYMLMNIGDSRIYVASKGEVIKLTKDHSVLQKKLDEGKITEKEALNDREKSVLLRCLGSMKTAEPDITRGVIKNDSTVIACSDGFWRTMEKTELYSMLCPQMCVTSEDMLDACKKLVKKAYDRNETDNISVAALCMELGA</sequence>
<proteinExistence type="predicted"/>
<evidence type="ECO:0000259" key="1">
    <source>
        <dbReference type="PROSITE" id="PS51746"/>
    </source>
</evidence>
<accession>A0A1G5CFT3</accession>
<dbReference type="Gene3D" id="3.60.40.10">
    <property type="entry name" value="PPM-type phosphatase domain"/>
    <property type="match status" value="1"/>
</dbReference>
<protein>
    <submittedName>
        <fullName evidence="2">Serine/threonine protein phosphatase PrpC</fullName>
    </submittedName>
</protein>
<dbReference type="CDD" id="cd00143">
    <property type="entry name" value="PP2Cc"/>
    <property type="match status" value="1"/>
</dbReference>
<reference evidence="3" key="1">
    <citation type="submission" date="2016-10" db="EMBL/GenBank/DDBJ databases">
        <authorList>
            <person name="Varghese N."/>
            <person name="Submissions S."/>
        </authorList>
    </citation>
    <scope>NUCLEOTIDE SEQUENCE [LARGE SCALE GENOMIC DNA]</scope>
    <source>
        <strain evidence="3">XBD2006</strain>
    </source>
</reference>
<dbReference type="InterPro" id="IPR036457">
    <property type="entry name" value="PPM-type-like_dom_sf"/>
</dbReference>
<evidence type="ECO:0000313" key="3">
    <source>
        <dbReference type="Proteomes" id="UP000183047"/>
    </source>
</evidence>
<dbReference type="RefSeq" id="WP_074461799.1">
    <property type="nucleotide sequence ID" value="NZ_FMUR01000006.1"/>
</dbReference>
<gene>
    <name evidence="2" type="ORF">SAMN02910451_01101</name>
</gene>
<evidence type="ECO:0000313" key="2">
    <source>
        <dbReference type="EMBL" id="SCY01184.1"/>
    </source>
</evidence>
<dbReference type="PROSITE" id="PS51746">
    <property type="entry name" value="PPM_2"/>
    <property type="match status" value="1"/>
</dbReference>
<dbReference type="SMART" id="SM00332">
    <property type="entry name" value="PP2Cc"/>
    <property type="match status" value="1"/>
</dbReference>
<dbReference type="OrthoDB" id="9801841at2"/>
<dbReference type="SUPFAM" id="SSF81606">
    <property type="entry name" value="PP2C-like"/>
    <property type="match status" value="1"/>
</dbReference>
<dbReference type="PANTHER" id="PTHR47992">
    <property type="entry name" value="PROTEIN PHOSPHATASE"/>
    <property type="match status" value="1"/>
</dbReference>
<name>A0A1G5CFT3_9FIRM</name>
<feature type="domain" description="PPM-type phosphatase" evidence="1">
    <location>
        <begin position="4"/>
        <end position="258"/>
    </location>
</feature>
<dbReference type="SMART" id="SM00331">
    <property type="entry name" value="PP2C_SIG"/>
    <property type="match status" value="1"/>
</dbReference>
<dbReference type="AlphaFoldDB" id="A0A1G5CFT3"/>
<keyword evidence="3" id="KW-1185">Reference proteome</keyword>
<organism evidence="2 3">
    <name type="scientific">Butyrivibrio hungatei</name>
    <dbReference type="NCBI Taxonomy" id="185008"/>
    <lineage>
        <taxon>Bacteria</taxon>
        <taxon>Bacillati</taxon>
        <taxon>Bacillota</taxon>
        <taxon>Clostridia</taxon>
        <taxon>Lachnospirales</taxon>
        <taxon>Lachnospiraceae</taxon>
        <taxon>Butyrivibrio</taxon>
    </lineage>
</organism>
<dbReference type="EMBL" id="FMUR01000006">
    <property type="protein sequence ID" value="SCY01184.1"/>
    <property type="molecule type" value="Genomic_DNA"/>
</dbReference>
<dbReference type="Pfam" id="PF13672">
    <property type="entry name" value="PP2C_2"/>
    <property type="match status" value="1"/>
</dbReference>
<dbReference type="Proteomes" id="UP000183047">
    <property type="component" value="Unassembled WGS sequence"/>
</dbReference>